<evidence type="ECO:0000256" key="4">
    <source>
        <dbReference type="ARBA" id="ARBA00014035"/>
    </source>
</evidence>
<dbReference type="RefSeq" id="WP_126758783.1">
    <property type="nucleotide sequence ID" value="NZ_PIPZ01000001.1"/>
</dbReference>
<evidence type="ECO:0000256" key="6">
    <source>
        <dbReference type="ARBA" id="ARBA00022729"/>
    </source>
</evidence>
<reference evidence="12" key="1">
    <citation type="journal article" date="2018" name="Front. Microbiol.">
        <title>Genome-Based Analysis Reveals the Taxonomy and Diversity of the Family Idiomarinaceae.</title>
        <authorList>
            <person name="Liu Y."/>
            <person name="Lai Q."/>
            <person name="Shao Z."/>
        </authorList>
    </citation>
    <scope>NUCLEOTIDE SEQUENCE [LARGE SCALE GENOMIC DNA]</scope>
    <source>
        <strain evidence="12">PIM1</strain>
    </source>
</reference>
<evidence type="ECO:0000313" key="12">
    <source>
        <dbReference type="Proteomes" id="UP000288127"/>
    </source>
</evidence>
<dbReference type="PANTHER" id="PTHR35869:SF1">
    <property type="entry name" value="OUTER-MEMBRANE LIPOPROTEIN CARRIER PROTEIN"/>
    <property type="match status" value="1"/>
</dbReference>
<comment type="subunit">
    <text evidence="3 10">Monomer.</text>
</comment>
<dbReference type="EMBL" id="PIPZ01000001">
    <property type="protein sequence ID" value="RUO61155.1"/>
    <property type="molecule type" value="Genomic_DNA"/>
</dbReference>
<evidence type="ECO:0000256" key="1">
    <source>
        <dbReference type="ARBA" id="ARBA00004418"/>
    </source>
</evidence>
<evidence type="ECO:0000256" key="8">
    <source>
        <dbReference type="ARBA" id="ARBA00022927"/>
    </source>
</evidence>
<keyword evidence="7 10" id="KW-0574">Periplasm</keyword>
<dbReference type="InterPro" id="IPR004564">
    <property type="entry name" value="OM_lipoprot_carrier_LolA-like"/>
</dbReference>
<comment type="caution">
    <text evidence="11">The sequence shown here is derived from an EMBL/GenBank/DDBJ whole genome shotgun (WGS) entry which is preliminary data.</text>
</comment>
<proteinExistence type="inferred from homology"/>
<keyword evidence="9 10" id="KW-0143">Chaperone</keyword>
<evidence type="ECO:0000256" key="9">
    <source>
        <dbReference type="ARBA" id="ARBA00023186"/>
    </source>
</evidence>
<dbReference type="Proteomes" id="UP000288127">
    <property type="component" value="Unassembled WGS sequence"/>
</dbReference>
<sequence precursor="true">MNVLKKVSTVFVGTIVSTMMSATLVLPAMASDADRQALLTRLDGLTTLEADFSQEVTDMNGELVQQLYGHMALARPNLLHWQTDAPDETLMVADGQNLWYYNPFVEQVTVYAQAEAVAQSPLLLLLDGDSQAWADYEVKAEANSFALQPLPSADSTQSLQLVFSEKGEQAKLQRIILDDGQGQISTIELENVQLNRALNRDLFKFEVPEGIDVDDQR</sequence>
<comment type="function">
    <text evidence="10">Participates in the translocation of lipoproteins from the inner membrane to the outer membrane. Only forms a complex with a lipoprotein if the residue after the N-terminal Cys is not an aspartate (The Asp acts as a targeting signal to indicate that the lipoprotein should stay in the inner membrane).</text>
</comment>
<keyword evidence="12" id="KW-1185">Reference proteome</keyword>
<evidence type="ECO:0000256" key="10">
    <source>
        <dbReference type="HAMAP-Rule" id="MF_00240"/>
    </source>
</evidence>
<protein>
    <recommendedName>
        <fullName evidence="4 10">Outer-membrane lipoprotein carrier protein</fullName>
    </recommendedName>
</protein>
<organism evidence="11 12">
    <name type="scientific">Pseudidiomarina marina</name>
    <dbReference type="NCBI Taxonomy" id="502366"/>
    <lineage>
        <taxon>Bacteria</taxon>
        <taxon>Pseudomonadati</taxon>
        <taxon>Pseudomonadota</taxon>
        <taxon>Gammaproteobacteria</taxon>
        <taxon>Alteromonadales</taxon>
        <taxon>Idiomarinaceae</taxon>
        <taxon>Pseudidiomarina</taxon>
    </lineage>
</organism>
<evidence type="ECO:0000313" key="11">
    <source>
        <dbReference type="EMBL" id="RUO61155.1"/>
    </source>
</evidence>
<keyword evidence="11" id="KW-0449">Lipoprotein</keyword>
<dbReference type="Gene3D" id="2.50.20.10">
    <property type="entry name" value="Lipoprotein localisation LolA/LolB/LppX"/>
    <property type="match status" value="1"/>
</dbReference>
<dbReference type="Pfam" id="PF03548">
    <property type="entry name" value="LolA"/>
    <property type="match status" value="1"/>
</dbReference>
<keyword evidence="8 10" id="KW-0653">Protein transport</keyword>
<dbReference type="PANTHER" id="PTHR35869">
    <property type="entry name" value="OUTER-MEMBRANE LIPOPROTEIN CARRIER PROTEIN"/>
    <property type="match status" value="1"/>
</dbReference>
<dbReference type="SUPFAM" id="SSF89392">
    <property type="entry name" value="Prokaryotic lipoproteins and lipoprotein localization factors"/>
    <property type="match status" value="1"/>
</dbReference>
<dbReference type="GO" id="GO:0044874">
    <property type="term" value="P:lipoprotein localization to outer membrane"/>
    <property type="evidence" value="ECO:0007669"/>
    <property type="project" value="UniProtKB-UniRule"/>
</dbReference>
<dbReference type="GO" id="GO:0030288">
    <property type="term" value="C:outer membrane-bounded periplasmic space"/>
    <property type="evidence" value="ECO:0007669"/>
    <property type="project" value="TreeGrafter"/>
</dbReference>
<dbReference type="InterPro" id="IPR018323">
    <property type="entry name" value="OM_lipoprot_carrier_LolA_Pbac"/>
</dbReference>
<comment type="similarity">
    <text evidence="2 10">Belongs to the LolA family.</text>
</comment>
<name>A0A432YJY3_9GAMM</name>
<evidence type="ECO:0000256" key="2">
    <source>
        <dbReference type="ARBA" id="ARBA00007615"/>
    </source>
</evidence>
<dbReference type="GO" id="GO:0042953">
    <property type="term" value="P:lipoprotein transport"/>
    <property type="evidence" value="ECO:0007669"/>
    <property type="project" value="InterPro"/>
</dbReference>
<dbReference type="AlphaFoldDB" id="A0A432YJY3"/>
<keyword evidence="5 10" id="KW-0813">Transport</keyword>
<comment type="subcellular location">
    <subcellularLocation>
        <location evidence="1 10">Periplasm</location>
    </subcellularLocation>
</comment>
<evidence type="ECO:0000256" key="3">
    <source>
        <dbReference type="ARBA" id="ARBA00011245"/>
    </source>
</evidence>
<dbReference type="NCBIfam" id="TIGR00547">
    <property type="entry name" value="lolA"/>
    <property type="match status" value="1"/>
</dbReference>
<dbReference type="CDD" id="cd16325">
    <property type="entry name" value="LolA"/>
    <property type="match status" value="1"/>
</dbReference>
<feature type="chain" id="PRO_5019600587" description="Outer-membrane lipoprotein carrier protein" evidence="10">
    <location>
        <begin position="31"/>
        <end position="217"/>
    </location>
</feature>
<keyword evidence="6 10" id="KW-0732">Signal</keyword>
<accession>A0A432YJY3</accession>
<dbReference type="OrthoDB" id="9787361at2"/>
<evidence type="ECO:0000256" key="7">
    <source>
        <dbReference type="ARBA" id="ARBA00022764"/>
    </source>
</evidence>
<dbReference type="HAMAP" id="MF_00240">
    <property type="entry name" value="LolA"/>
    <property type="match status" value="1"/>
</dbReference>
<feature type="signal peptide" evidence="10">
    <location>
        <begin position="1"/>
        <end position="30"/>
    </location>
</feature>
<dbReference type="InterPro" id="IPR029046">
    <property type="entry name" value="LolA/LolB/LppX"/>
</dbReference>
<gene>
    <name evidence="10 11" type="primary">lolA</name>
    <name evidence="11" type="ORF">CWI76_02490</name>
</gene>
<evidence type="ECO:0000256" key="5">
    <source>
        <dbReference type="ARBA" id="ARBA00022448"/>
    </source>
</evidence>